<evidence type="ECO:0000313" key="4">
    <source>
        <dbReference type="Proteomes" id="UP000295727"/>
    </source>
</evidence>
<feature type="domain" description="UspA" evidence="2">
    <location>
        <begin position="15"/>
        <end position="166"/>
    </location>
</feature>
<dbReference type="CDD" id="cd00293">
    <property type="entry name" value="USP-like"/>
    <property type="match status" value="1"/>
</dbReference>
<name>A0A4P7CS55_9BURK</name>
<dbReference type="InterPro" id="IPR014729">
    <property type="entry name" value="Rossmann-like_a/b/a_fold"/>
</dbReference>
<evidence type="ECO:0000256" key="1">
    <source>
        <dbReference type="ARBA" id="ARBA00008791"/>
    </source>
</evidence>
<proteinExistence type="inferred from homology"/>
<evidence type="ECO:0000259" key="2">
    <source>
        <dbReference type="Pfam" id="PF00582"/>
    </source>
</evidence>
<dbReference type="InterPro" id="IPR006015">
    <property type="entry name" value="Universal_stress_UspA"/>
</dbReference>
<dbReference type="OrthoDB" id="8547832at2"/>
<gene>
    <name evidence="3" type="ORF">E1956_15655</name>
</gene>
<dbReference type="AlphaFoldDB" id="A0A4P7CS55"/>
<keyword evidence="4" id="KW-1185">Reference proteome</keyword>
<accession>A0A4P7CS55</accession>
<evidence type="ECO:0000313" key="3">
    <source>
        <dbReference type="EMBL" id="QBQ98715.1"/>
    </source>
</evidence>
<dbReference type="SUPFAM" id="SSF52402">
    <property type="entry name" value="Adenine nucleotide alpha hydrolases-like"/>
    <property type="match status" value="2"/>
</dbReference>
<dbReference type="EMBL" id="CP038149">
    <property type="protein sequence ID" value="QBQ98715.1"/>
    <property type="molecule type" value="Genomic_DNA"/>
</dbReference>
<dbReference type="PRINTS" id="PR01438">
    <property type="entry name" value="UNVRSLSTRESS"/>
</dbReference>
<sequence>MNQQEEQVQYGVPLRRIMIAVDDSNASLQALRFAGRVAPRDADVRIVCAAEQPRAWQAGGAYTAGDAWMKDTLAAARQELRHEAERTLERAMSAFDGQVASVSGHVLNLSGESGAVVNALSAAASEWQADVLIVGARHRGRVKRWVDGSVSGALAVSAPCPLLVVPAEYEARAEARFARMLLATDGSEASAQAIEAAMRLITPQIELRAIYVVDRSSVAAGPVAAPGLEESFSGVGRQALAAASEQLGPAGDACETALVATGLIRDDIAHTVLRDAEHWNADLVVLGTHGRRGVARWLLGSVAQRAVEITRVPLLLVGPREG</sequence>
<dbReference type="Gene3D" id="3.40.50.620">
    <property type="entry name" value="HUPs"/>
    <property type="match status" value="2"/>
</dbReference>
<organism evidence="3 4">
    <name type="scientific">Paraburkholderia pallida</name>
    <dbReference type="NCBI Taxonomy" id="2547399"/>
    <lineage>
        <taxon>Bacteria</taxon>
        <taxon>Pseudomonadati</taxon>
        <taxon>Pseudomonadota</taxon>
        <taxon>Betaproteobacteria</taxon>
        <taxon>Burkholderiales</taxon>
        <taxon>Burkholderiaceae</taxon>
        <taxon>Paraburkholderia</taxon>
    </lineage>
</organism>
<dbReference type="CDD" id="cd23659">
    <property type="entry name" value="USP_At3g01520-like"/>
    <property type="match status" value="1"/>
</dbReference>
<dbReference type="Proteomes" id="UP000295727">
    <property type="component" value="Chromosome 2"/>
</dbReference>
<dbReference type="KEGG" id="ppai:E1956_15655"/>
<dbReference type="Pfam" id="PF00582">
    <property type="entry name" value="Usp"/>
    <property type="match status" value="2"/>
</dbReference>
<dbReference type="RefSeq" id="WP_134750772.1">
    <property type="nucleotide sequence ID" value="NZ_CP038149.1"/>
</dbReference>
<dbReference type="InterPro" id="IPR006016">
    <property type="entry name" value="UspA"/>
</dbReference>
<protein>
    <submittedName>
        <fullName evidence="3">Universal stress protein</fullName>
    </submittedName>
</protein>
<reference evidence="3 4" key="1">
    <citation type="submission" date="2019-03" db="EMBL/GenBank/DDBJ databases">
        <title>Paraburkholderia sp. 7MH5, isolated from subtropical forest soil.</title>
        <authorList>
            <person name="Gao Z.-H."/>
            <person name="Qiu L.-H."/>
        </authorList>
    </citation>
    <scope>NUCLEOTIDE SEQUENCE [LARGE SCALE GENOMIC DNA]</scope>
    <source>
        <strain evidence="3 4">7MH5</strain>
    </source>
</reference>
<dbReference type="PANTHER" id="PTHR46268">
    <property type="entry name" value="STRESS RESPONSE PROTEIN NHAX"/>
    <property type="match status" value="1"/>
</dbReference>
<feature type="domain" description="UspA" evidence="2">
    <location>
        <begin position="178"/>
        <end position="317"/>
    </location>
</feature>
<dbReference type="PANTHER" id="PTHR46268:SF6">
    <property type="entry name" value="UNIVERSAL STRESS PROTEIN UP12"/>
    <property type="match status" value="1"/>
</dbReference>
<comment type="similarity">
    <text evidence="1">Belongs to the universal stress protein A family.</text>
</comment>